<keyword evidence="5 7" id="KW-0067">ATP-binding</keyword>
<evidence type="ECO:0000256" key="1">
    <source>
        <dbReference type="ARBA" id="ARBA00004481"/>
    </source>
</evidence>
<dbReference type="GO" id="GO:0045324">
    <property type="term" value="P:late endosome to vacuole transport"/>
    <property type="evidence" value="ECO:0007669"/>
    <property type="project" value="UniProtKB-ARBA"/>
</dbReference>
<proteinExistence type="inferred from homology"/>
<keyword evidence="6" id="KW-0472">Membrane</keyword>
<dbReference type="GO" id="GO:0016197">
    <property type="term" value="P:endosomal transport"/>
    <property type="evidence" value="ECO:0007669"/>
    <property type="project" value="TreeGrafter"/>
</dbReference>
<dbReference type="InterPro" id="IPR003960">
    <property type="entry name" value="ATPase_AAA_CS"/>
</dbReference>
<evidence type="ECO:0000256" key="6">
    <source>
        <dbReference type="ARBA" id="ARBA00023136"/>
    </source>
</evidence>
<evidence type="ECO:0000256" key="5">
    <source>
        <dbReference type="ARBA" id="ARBA00022840"/>
    </source>
</evidence>
<comment type="similarity">
    <text evidence="2 7">Belongs to the AAA ATPase family.</text>
</comment>
<dbReference type="Pfam" id="PF00004">
    <property type="entry name" value="AAA"/>
    <property type="match status" value="1"/>
</dbReference>
<dbReference type="InterPro" id="IPR041569">
    <property type="entry name" value="AAA_lid_3"/>
</dbReference>
<dbReference type="Gene3D" id="3.40.50.300">
    <property type="entry name" value="P-loop containing nucleotide triphosphate hydrolases"/>
    <property type="match status" value="1"/>
</dbReference>
<dbReference type="EMBL" id="JABCKV010000141">
    <property type="protein sequence ID" value="KAG5643007.1"/>
    <property type="molecule type" value="Genomic_DNA"/>
</dbReference>
<dbReference type="GO" id="GO:0005524">
    <property type="term" value="F:ATP binding"/>
    <property type="evidence" value="ECO:0007669"/>
    <property type="project" value="UniProtKB-KW"/>
</dbReference>
<keyword evidence="4" id="KW-0967">Endosome</keyword>
<accession>A0A9P7G2T4</accession>
<dbReference type="InterPro" id="IPR015415">
    <property type="entry name" value="Spast_Vps4_C"/>
</dbReference>
<dbReference type="InterPro" id="IPR050304">
    <property type="entry name" value="MT-severing_AAA_ATPase"/>
</dbReference>
<evidence type="ECO:0000259" key="8">
    <source>
        <dbReference type="SMART" id="SM00382"/>
    </source>
</evidence>
<evidence type="ECO:0000256" key="3">
    <source>
        <dbReference type="ARBA" id="ARBA00022741"/>
    </source>
</evidence>
<dbReference type="GO" id="GO:0007033">
    <property type="term" value="P:vacuole organization"/>
    <property type="evidence" value="ECO:0007669"/>
    <property type="project" value="TreeGrafter"/>
</dbReference>
<dbReference type="SUPFAM" id="SSF52540">
    <property type="entry name" value="P-loop containing nucleoside triphosphate hydrolases"/>
    <property type="match status" value="1"/>
</dbReference>
<feature type="domain" description="AAA+ ATPase" evidence="8">
    <location>
        <begin position="70"/>
        <end position="205"/>
    </location>
</feature>
<dbReference type="GO" id="GO:0010008">
    <property type="term" value="C:endosome membrane"/>
    <property type="evidence" value="ECO:0007669"/>
    <property type="project" value="UniProtKB-SubCell"/>
</dbReference>
<dbReference type="PANTHER" id="PTHR23074:SF83">
    <property type="entry name" value="VACUOLAR PROTEIN SORTING-ASSOCIATED PROTEIN 4A"/>
    <property type="match status" value="1"/>
</dbReference>
<dbReference type="Pfam" id="PF17862">
    <property type="entry name" value="AAA_lid_3"/>
    <property type="match status" value="1"/>
</dbReference>
<dbReference type="Proteomes" id="UP000775547">
    <property type="component" value="Unassembled WGS sequence"/>
</dbReference>
<name>A0A9P7G2T4_9AGAR</name>
<dbReference type="Pfam" id="PF09336">
    <property type="entry name" value="Vps4_C"/>
    <property type="match status" value="1"/>
</dbReference>
<evidence type="ECO:0000313" key="10">
    <source>
        <dbReference type="Proteomes" id="UP000775547"/>
    </source>
</evidence>
<dbReference type="PANTHER" id="PTHR23074">
    <property type="entry name" value="AAA DOMAIN-CONTAINING"/>
    <property type="match status" value="1"/>
</dbReference>
<sequence>MLRIRKDGDDDDGDPDMKKLRASLASVIVAETPNVKWDDVAGLEGAKASLKEAVILPIKFPHLFTGKRTPWRGILLYGPPGTGKSYLAKAVATEAKSTFYSVSSSDLVSKWQGDSERLVKQLFQLARESKPSIIFIDEIDSLAGSRGEGESEGSRRIKTEFLVQMNGVGHDDTGVLVLGATNIPWHLDNAIKRRFEKRIYIPLPGPDARRHMFQLHIGDTPNQLTQKDFRKLADLSEGYSGSDINTVVRDGLMQPVRKVMSATHFKRAADPETKEMTKWTPCSPGDPDAKEMDWTLIESHELLEPPLKLGDFLKALDTTSATVTAADIKRNEEWTKESGAYRMPVACHAMLIEP</sequence>
<comment type="subcellular location">
    <subcellularLocation>
        <location evidence="1">Endosome membrane</location>
        <topology evidence="1">Peripheral membrane protein</topology>
    </subcellularLocation>
</comment>
<dbReference type="GO" id="GO:0016887">
    <property type="term" value="F:ATP hydrolysis activity"/>
    <property type="evidence" value="ECO:0007669"/>
    <property type="project" value="InterPro"/>
</dbReference>
<dbReference type="Gene3D" id="1.10.8.60">
    <property type="match status" value="1"/>
</dbReference>
<gene>
    <name evidence="9" type="primary">VPS4</name>
    <name evidence="9" type="ORF">DXG03_001786</name>
</gene>
<evidence type="ECO:0000256" key="2">
    <source>
        <dbReference type="ARBA" id="ARBA00006914"/>
    </source>
</evidence>
<evidence type="ECO:0000256" key="4">
    <source>
        <dbReference type="ARBA" id="ARBA00022753"/>
    </source>
</evidence>
<keyword evidence="10" id="KW-1185">Reference proteome</keyword>
<evidence type="ECO:0000313" key="9">
    <source>
        <dbReference type="EMBL" id="KAG5643007.1"/>
    </source>
</evidence>
<dbReference type="PROSITE" id="PS00674">
    <property type="entry name" value="AAA"/>
    <property type="match status" value="1"/>
</dbReference>
<dbReference type="FunFam" id="1.10.8.60:FF:000015">
    <property type="entry name" value="vacuolar protein sorting-associated protein 4A"/>
    <property type="match status" value="1"/>
</dbReference>
<evidence type="ECO:0000256" key="7">
    <source>
        <dbReference type="RuleBase" id="RU003651"/>
    </source>
</evidence>
<reference evidence="9" key="1">
    <citation type="submission" date="2020-07" db="EMBL/GenBank/DDBJ databases">
        <authorList>
            <person name="Nieuwenhuis M."/>
            <person name="Van De Peppel L.J.J."/>
        </authorList>
    </citation>
    <scope>NUCLEOTIDE SEQUENCE</scope>
    <source>
        <strain evidence="9">AP01</strain>
        <tissue evidence="9">Mycelium</tissue>
    </source>
</reference>
<dbReference type="InterPro" id="IPR003593">
    <property type="entry name" value="AAA+_ATPase"/>
</dbReference>
<dbReference type="AlphaFoldDB" id="A0A9P7G2T4"/>
<dbReference type="CDD" id="cd19521">
    <property type="entry name" value="RecA-like_VPS4"/>
    <property type="match status" value="1"/>
</dbReference>
<dbReference type="OrthoDB" id="29072at2759"/>
<dbReference type="InterPro" id="IPR027417">
    <property type="entry name" value="P-loop_NTPase"/>
</dbReference>
<protein>
    <submittedName>
        <fullName evidence="9">Vacuolar protein sorting-associated protein 4</fullName>
    </submittedName>
</protein>
<organism evidence="9 10">
    <name type="scientific">Asterophora parasitica</name>
    <dbReference type="NCBI Taxonomy" id="117018"/>
    <lineage>
        <taxon>Eukaryota</taxon>
        <taxon>Fungi</taxon>
        <taxon>Dikarya</taxon>
        <taxon>Basidiomycota</taxon>
        <taxon>Agaricomycotina</taxon>
        <taxon>Agaricomycetes</taxon>
        <taxon>Agaricomycetidae</taxon>
        <taxon>Agaricales</taxon>
        <taxon>Tricholomatineae</taxon>
        <taxon>Lyophyllaceae</taxon>
        <taxon>Asterophora</taxon>
    </lineage>
</organism>
<dbReference type="FunFam" id="3.40.50.300:FF:000043">
    <property type="entry name" value="Vacuolar protein sorting-associated protein 4"/>
    <property type="match status" value="1"/>
</dbReference>
<dbReference type="SMART" id="SM00382">
    <property type="entry name" value="AAA"/>
    <property type="match status" value="1"/>
</dbReference>
<comment type="caution">
    <text evidence="9">The sequence shown here is derived from an EMBL/GenBank/DDBJ whole genome shotgun (WGS) entry which is preliminary data.</text>
</comment>
<keyword evidence="3 7" id="KW-0547">Nucleotide-binding</keyword>
<reference evidence="9" key="2">
    <citation type="submission" date="2021-10" db="EMBL/GenBank/DDBJ databases">
        <title>Phylogenomics reveals ancestral predisposition of the termite-cultivated fungus Termitomyces towards a domesticated lifestyle.</title>
        <authorList>
            <person name="Auxier B."/>
            <person name="Grum-Grzhimaylo A."/>
            <person name="Cardenas M.E."/>
            <person name="Lodge J.D."/>
            <person name="Laessoe T."/>
            <person name="Pedersen O."/>
            <person name="Smith M.E."/>
            <person name="Kuyper T.W."/>
            <person name="Franco-Molano E.A."/>
            <person name="Baroni T.J."/>
            <person name="Aanen D.K."/>
        </authorList>
    </citation>
    <scope>NUCLEOTIDE SEQUENCE</scope>
    <source>
        <strain evidence="9">AP01</strain>
        <tissue evidence="9">Mycelium</tissue>
    </source>
</reference>
<dbReference type="InterPro" id="IPR003959">
    <property type="entry name" value="ATPase_AAA_core"/>
</dbReference>